<dbReference type="EMBL" id="JARAVY010000013">
    <property type="protein sequence ID" value="MDX2913057.1"/>
    <property type="molecule type" value="Genomic_DNA"/>
</dbReference>
<dbReference type="InterPro" id="IPR017853">
    <property type="entry name" value="GH"/>
</dbReference>
<evidence type="ECO:0000259" key="9">
    <source>
        <dbReference type="Pfam" id="PF08533"/>
    </source>
</evidence>
<evidence type="ECO:0000256" key="4">
    <source>
        <dbReference type="ARBA" id="ARBA00022801"/>
    </source>
</evidence>
<dbReference type="InterPro" id="IPR013739">
    <property type="entry name" value="Beta_galactosidase_C"/>
</dbReference>
<evidence type="ECO:0000256" key="2">
    <source>
        <dbReference type="ARBA" id="ARBA00005940"/>
    </source>
</evidence>
<evidence type="ECO:0000259" key="8">
    <source>
        <dbReference type="Pfam" id="PF08532"/>
    </source>
</evidence>
<dbReference type="CDD" id="cd03143">
    <property type="entry name" value="A4_beta-galactosidase_middle_domain"/>
    <property type="match status" value="1"/>
</dbReference>
<comment type="caution">
    <text evidence="10">The sequence shown here is derived from an EMBL/GenBank/DDBJ whole genome shotgun (WGS) entry which is preliminary data.</text>
</comment>
<feature type="domain" description="Glycoside hydrolase family 42 N-terminal" evidence="7">
    <location>
        <begin position="22"/>
        <end position="388"/>
    </location>
</feature>
<dbReference type="Pfam" id="PF02449">
    <property type="entry name" value="Glyco_hydro_42"/>
    <property type="match status" value="1"/>
</dbReference>
<dbReference type="InterPro" id="IPR029062">
    <property type="entry name" value="Class_I_gatase-like"/>
</dbReference>
<comment type="similarity">
    <text evidence="2 6">Belongs to the glycosyl hydrolase 42 family.</text>
</comment>
<dbReference type="InterPro" id="IPR013529">
    <property type="entry name" value="Glyco_hydro_42_N"/>
</dbReference>
<gene>
    <name evidence="10" type="ORF">PV517_30855</name>
</gene>
<dbReference type="Gene3D" id="2.60.40.1180">
    <property type="entry name" value="Golgi alpha-mannosidase II"/>
    <property type="match status" value="1"/>
</dbReference>
<name>A0ABU4LBB6_9ACTN</name>
<evidence type="ECO:0000259" key="7">
    <source>
        <dbReference type="Pfam" id="PF02449"/>
    </source>
</evidence>
<dbReference type="Gene3D" id="3.20.20.80">
    <property type="entry name" value="Glycosidases"/>
    <property type="match status" value="1"/>
</dbReference>
<dbReference type="RefSeq" id="WP_086762092.1">
    <property type="nucleotide sequence ID" value="NZ_JAGJBZ010000002.1"/>
</dbReference>
<organism evidence="10 11">
    <name type="scientific">Streptomyces griseiscabiei</name>
    <dbReference type="NCBI Taxonomy" id="2993540"/>
    <lineage>
        <taxon>Bacteria</taxon>
        <taxon>Bacillati</taxon>
        <taxon>Actinomycetota</taxon>
        <taxon>Actinomycetes</taxon>
        <taxon>Kitasatosporales</taxon>
        <taxon>Streptomycetaceae</taxon>
        <taxon>Streptomyces</taxon>
    </lineage>
</organism>
<evidence type="ECO:0000256" key="5">
    <source>
        <dbReference type="ARBA" id="ARBA00023295"/>
    </source>
</evidence>
<dbReference type="InterPro" id="IPR003476">
    <property type="entry name" value="Glyco_hydro_42"/>
</dbReference>
<dbReference type="PANTHER" id="PTHR36447">
    <property type="entry name" value="BETA-GALACTOSIDASE GANA"/>
    <property type="match status" value="1"/>
</dbReference>
<dbReference type="Pfam" id="PF08533">
    <property type="entry name" value="Glyco_hydro_42C"/>
    <property type="match status" value="1"/>
</dbReference>
<comment type="catalytic activity">
    <reaction evidence="1 6">
        <text>Hydrolysis of terminal non-reducing beta-D-galactose residues in beta-D-galactosides.</text>
        <dbReference type="EC" id="3.2.1.23"/>
    </reaction>
</comment>
<protein>
    <recommendedName>
        <fullName evidence="3 6">Beta-galactosidase</fullName>
        <shortName evidence="6">Beta-gal</shortName>
        <ecNumber evidence="3 6">3.2.1.23</ecNumber>
    </recommendedName>
</protein>
<sequence length="669" mass="74926">MPEPTRPSLADATRGRILFGGDYNPEQWPEEVWHEDVRLMKRAGVNSVTLGVFSWAKLEPRPGAREFGWLDRLMDLMHEHGVGVVLATPTSSPPPWMGRLHPETLPRDENGQTEWWGSRQHFSHSSDTYRRYAAAITEDLAARYGGHPALTMWHINNEYCTYDWGDEAAATFRDWLRRRYGTLDALNEAWGTAFWSQGYDGWHEILPPRRAHYMKNPTHVLDFKRFTSDMLLECYVAERDIVRRHTPHLPVTTNFMPLWVGQDAWRWAEEEDVVSVDLYPDPRDPLGAQHGALVQDMTRSQAGGAPWMLMEQAAGPVNWRGVNHPKPRGLNRLWSLQAVARGADAVCYFQWRQSRQGAEKFHSGMVSHAGEQGRTYQEIAQLGAELAAVGNEVAGRHLSSDIAVLFDWNSWWAGAQDGRPSSEVDLPQVVRAWHRALWESHLTTAFAHPEHDLTPYRLVVVPQLYLLTDAAIENLLAYVRGGGTLVSGFLTGVADQDDRVRPGGVDVRLRDLFGIRTLHEWWPLDAGETVECEGPSGTFRGTLWSEEIEAADAADTDETVPWRYRGGELDGLPAVLRRGRARYVSTLPEPAALRGLLARIAADAGVRPVLEGLPDGVEAVRRGEVLFVLNHGRDEVTVDVPGTHRDLLTGTTVTGALSLGRHGVAVLKP</sequence>
<dbReference type="PIRSF" id="PIRSF001084">
    <property type="entry name" value="B-galactosidase"/>
    <property type="match status" value="1"/>
</dbReference>
<keyword evidence="5 6" id="KW-0326">Glycosidase</keyword>
<dbReference type="PANTHER" id="PTHR36447:SF1">
    <property type="entry name" value="BETA-GALACTOSIDASE GANA"/>
    <property type="match status" value="1"/>
</dbReference>
<reference evidence="10 11" key="1">
    <citation type="journal article" date="2023" name="Microb. Genom.">
        <title>Mesoterricola silvestris gen. nov., sp. nov., Mesoterricola sediminis sp. nov., Geothrix oryzae sp. nov., Geothrix edaphica sp. nov., Geothrix rubra sp. nov., and Geothrix limicola sp. nov., six novel members of Acidobacteriota isolated from soils.</title>
        <authorList>
            <person name="Weisberg A.J."/>
            <person name="Pearce E."/>
            <person name="Kramer C.G."/>
            <person name="Chang J.H."/>
            <person name="Clarke C.R."/>
        </authorList>
    </citation>
    <scope>NUCLEOTIDE SEQUENCE [LARGE SCALE GENOMIC DNA]</scope>
    <source>
        <strain evidence="10 11">NRRL_B-2795</strain>
    </source>
</reference>
<keyword evidence="11" id="KW-1185">Reference proteome</keyword>
<proteinExistence type="inferred from homology"/>
<dbReference type="EC" id="3.2.1.23" evidence="3 6"/>
<feature type="domain" description="Beta-galactosidase C-terminal" evidence="9">
    <location>
        <begin position="616"/>
        <end position="668"/>
    </location>
</feature>
<feature type="domain" description="Beta-galactosidase trimerisation" evidence="8">
    <location>
        <begin position="401"/>
        <end position="606"/>
    </location>
</feature>
<dbReference type="Pfam" id="PF08532">
    <property type="entry name" value="Glyco_hydro_42M"/>
    <property type="match status" value="1"/>
</dbReference>
<dbReference type="Proteomes" id="UP001271723">
    <property type="component" value="Unassembled WGS sequence"/>
</dbReference>
<keyword evidence="4 6" id="KW-0378">Hydrolase</keyword>
<accession>A0ABU4LBB6</accession>
<dbReference type="Gene3D" id="3.40.50.880">
    <property type="match status" value="1"/>
</dbReference>
<dbReference type="SUPFAM" id="SSF51445">
    <property type="entry name" value="(Trans)glycosidases"/>
    <property type="match status" value="1"/>
</dbReference>
<dbReference type="SUPFAM" id="SSF52317">
    <property type="entry name" value="Class I glutamine amidotransferase-like"/>
    <property type="match status" value="1"/>
</dbReference>
<evidence type="ECO:0000313" key="11">
    <source>
        <dbReference type="Proteomes" id="UP001271723"/>
    </source>
</evidence>
<evidence type="ECO:0000313" key="10">
    <source>
        <dbReference type="EMBL" id="MDX2913057.1"/>
    </source>
</evidence>
<evidence type="ECO:0000256" key="6">
    <source>
        <dbReference type="PIRNR" id="PIRNR001084"/>
    </source>
</evidence>
<dbReference type="InterPro" id="IPR013738">
    <property type="entry name" value="Beta_galactosidase_Trimer"/>
</dbReference>
<dbReference type="InterPro" id="IPR013780">
    <property type="entry name" value="Glyco_hydro_b"/>
</dbReference>
<evidence type="ECO:0000256" key="3">
    <source>
        <dbReference type="ARBA" id="ARBA00012756"/>
    </source>
</evidence>
<evidence type="ECO:0000256" key="1">
    <source>
        <dbReference type="ARBA" id="ARBA00001412"/>
    </source>
</evidence>